<dbReference type="STRING" id="1499967.U27_06406"/>
<dbReference type="EMBL" id="DF820470">
    <property type="protein sequence ID" value="GAK59422.1"/>
    <property type="molecule type" value="Genomic_DNA"/>
</dbReference>
<dbReference type="Pfam" id="PF16861">
    <property type="entry name" value="Carbam_trans_C"/>
    <property type="match status" value="1"/>
</dbReference>
<comment type="similarity">
    <text evidence="1">Belongs to the NodU/CmcH family.</text>
</comment>
<name>A0A081C4B7_VECG1</name>
<dbReference type="InterPro" id="IPR031730">
    <property type="entry name" value="Carbam_trans_C"/>
</dbReference>
<sequence>MRILGISPLDKNTTICLVEDGKIIAAMGEERFSRQKMHSGFPHLALQELFTTYRLTADDIDYVAYAFFDADTEKQMMQQSQQWYQEKMSQTSSKEIFSKFRNLPAYREKFFHIPGLSQDKLYMKKPWHMNLFYTLASTLNFLGNAIQQRYFDLWIADAFADHAQYQTELLQNLQKFGLTEKLVRFDHHLCHSANAYYTSGFDEALIVTLDGYGSGLAGSIAVGKNGKIERIHGMRYPVSLGEFYERVTSSLGFRPGRHEGKIVGLAAYDDPNILFETVRSFFEVKDGEVLYKLPHNFFLVRYLASRYPKPTVGSAFQKVLEDVSCEYVSYYQKQTGLKNIVVSGGVVANVKANQRLFEIPGIEKIFIHPAMGDDGCCVGAALLLTSQKQDLKPYELKDVYLGPGYTEEEMEEALKQEGLVAERPENLPKRVAELLVDGKIVARFNGRMEYGPRALGNRTIMYHAKDPSVNLWLNTQLKRTEFMPFAPATLYEHREKCYKNIQGAEYAANFMTITFDCTDFMIKQCPAAVHVDKTARPQLVRKEVNESFYQIIEEYYKLTGNPSIINTSFNMHEEPIVCTPFDAIRAFKLGHLHYLAMGPFLVKGEEV</sequence>
<dbReference type="PANTHER" id="PTHR34847:SF1">
    <property type="entry name" value="NODULATION PROTEIN U"/>
    <property type="match status" value="1"/>
</dbReference>
<evidence type="ECO:0000259" key="2">
    <source>
        <dbReference type="Pfam" id="PF02543"/>
    </source>
</evidence>
<dbReference type="InterPro" id="IPR051338">
    <property type="entry name" value="NodU/CmcH_Carbamoyltrnsfr"/>
</dbReference>
<evidence type="ECO:0000313" key="5">
    <source>
        <dbReference type="Proteomes" id="UP000030661"/>
    </source>
</evidence>
<dbReference type="InterPro" id="IPR043129">
    <property type="entry name" value="ATPase_NBD"/>
</dbReference>
<evidence type="ECO:0000256" key="1">
    <source>
        <dbReference type="ARBA" id="ARBA00006129"/>
    </source>
</evidence>
<keyword evidence="5" id="KW-1185">Reference proteome</keyword>
<dbReference type="SUPFAM" id="SSF53067">
    <property type="entry name" value="Actin-like ATPase domain"/>
    <property type="match status" value="1"/>
</dbReference>
<dbReference type="Proteomes" id="UP000030661">
    <property type="component" value="Unassembled WGS sequence"/>
</dbReference>
<dbReference type="InterPro" id="IPR003696">
    <property type="entry name" value="Carbtransf_dom"/>
</dbReference>
<dbReference type="Gene3D" id="3.30.420.40">
    <property type="match status" value="2"/>
</dbReference>
<evidence type="ECO:0000259" key="3">
    <source>
        <dbReference type="Pfam" id="PF16861"/>
    </source>
</evidence>
<accession>A0A081C4B7</accession>
<dbReference type="HOGENOM" id="CLU_014411_2_0_0"/>
<dbReference type="PANTHER" id="PTHR34847">
    <property type="entry name" value="NODULATION PROTEIN U"/>
    <property type="match status" value="1"/>
</dbReference>
<evidence type="ECO:0000313" key="4">
    <source>
        <dbReference type="EMBL" id="GAK59422.1"/>
    </source>
</evidence>
<keyword evidence="4" id="KW-0808">Transferase</keyword>
<feature type="domain" description="Carbamoyltransferase" evidence="2">
    <location>
        <begin position="2"/>
        <end position="382"/>
    </location>
</feature>
<proteinExistence type="inferred from homology"/>
<dbReference type="Pfam" id="PF02543">
    <property type="entry name" value="Carbam_trans_N"/>
    <property type="match status" value="1"/>
</dbReference>
<gene>
    <name evidence="4" type="ORF">U27_06406</name>
</gene>
<dbReference type="eggNOG" id="COG2192">
    <property type="taxonomic scope" value="Bacteria"/>
</dbReference>
<organism evidence="4">
    <name type="scientific">Vecturithrix granuli</name>
    <dbReference type="NCBI Taxonomy" id="1499967"/>
    <lineage>
        <taxon>Bacteria</taxon>
        <taxon>Candidatus Moduliflexota</taxon>
        <taxon>Candidatus Vecturitrichia</taxon>
        <taxon>Candidatus Vecturitrichales</taxon>
        <taxon>Candidatus Vecturitrichaceae</taxon>
        <taxon>Candidatus Vecturithrix</taxon>
    </lineage>
</organism>
<feature type="domain" description="Carbamoyltransferase C-terminal" evidence="3">
    <location>
        <begin position="432"/>
        <end position="603"/>
    </location>
</feature>
<dbReference type="Gene3D" id="3.90.870.20">
    <property type="entry name" value="Carbamoyltransferase, C-terminal domain"/>
    <property type="match status" value="1"/>
</dbReference>
<protein>
    <submittedName>
        <fullName evidence="4">Probable carbamoyl transferase</fullName>
    </submittedName>
</protein>
<dbReference type="GO" id="GO:0016740">
    <property type="term" value="F:transferase activity"/>
    <property type="evidence" value="ECO:0007669"/>
    <property type="project" value="UniProtKB-KW"/>
</dbReference>
<dbReference type="InterPro" id="IPR038152">
    <property type="entry name" value="Carbam_trans_C_sf"/>
</dbReference>
<reference evidence="4" key="1">
    <citation type="journal article" date="2015" name="PeerJ">
        <title>First genomic representation of candidate bacterial phylum KSB3 points to enhanced environmental sensing as a trigger of wastewater bulking.</title>
        <authorList>
            <person name="Sekiguchi Y."/>
            <person name="Ohashi A."/>
            <person name="Parks D.H."/>
            <person name="Yamauchi T."/>
            <person name="Tyson G.W."/>
            <person name="Hugenholtz P."/>
        </authorList>
    </citation>
    <scope>NUCLEOTIDE SEQUENCE [LARGE SCALE GENOMIC DNA]</scope>
</reference>
<dbReference type="CDD" id="cd24100">
    <property type="entry name" value="ASKHA_NBD_MJ1051-like_N"/>
    <property type="match status" value="1"/>
</dbReference>
<dbReference type="AlphaFoldDB" id="A0A081C4B7"/>